<protein>
    <submittedName>
        <fullName evidence="1">Uncharacterized protein</fullName>
    </submittedName>
</protein>
<dbReference type="AlphaFoldDB" id="A0A2I0KPP4"/>
<reference evidence="1 2" key="1">
    <citation type="submission" date="2017-11" db="EMBL/GenBank/DDBJ databases">
        <title>De-novo sequencing of pomegranate (Punica granatum L.) genome.</title>
        <authorList>
            <person name="Akparov Z."/>
            <person name="Amiraslanov A."/>
            <person name="Hajiyeva S."/>
            <person name="Abbasov M."/>
            <person name="Kaur K."/>
            <person name="Hamwieh A."/>
            <person name="Solovyev V."/>
            <person name="Salamov A."/>
            <person name="Braich B."/>
            <person name="Kosarev P."/>
            <person name="Mahmoud A."/>
            <person name="Hajiyev E."/>
            <person name="Babayeva S."/>
            <person name="Izzatullayeva V."/>
            <person name="Mammadov A."/>
            <person name="Mammadov A."/>
            <person name="Sharifova S."/>
            <person name="Ojaghi J."/>
            <person name="Eynullazada K."/>
            <person name="Bayramov B."/>
            <person name="Abdulazimova A."/>
            <person name="Shahmuradov I."/>
        </authorList>
    </citation>
    <scope>NUCLEOTIDE SEQUENCE [LARGE SCALE GENOMIC DNA]</scope>
    <source>
        <strain evidence="2">cv. AG2017</strain>
        <tissue evidence="1">Leaf</tissue>
    </source>
</reference>
<evidence type="ECO:0000313" key="2">
    <source>
        <dbReference type="Proteomes" id="UP000233551"/>
    </source>
</evidence>
<proteinExistence type="predicted"/>
<organism evidence="1 2">
    <name type="scientific">Punica granatum</name>
    <name type="common">Pomegranate</name>
    <dbReference type="NCBI Taxonomy" id="22663"/>
    <lineage>
        <taxon>Eukaryota</taxon>
        <taxon>Viridiplantae</taxon>
        <taxon>Streptophyta</taxon>
        <taxon>Embryophyta</taxon>
        <taxon>Tracheophyta</taxon>
        <taxon>Spermatophyta</taxon>
        <taxon>Magnoliopsida</taxon>
        <taxon>eudicotyledons</taxon>
        <taxon>Gunneridae</taxon>
        <taxon>Pentapetalae</taxon>
        <taxon>rosids</taxon>
        <taxon>malvids</taxon>
        <taxon>Myrtales</taxon>
        <taxon>Lythraceae</taxon>
        <taxon>Punica</taxon>
    </lineage>
</organism>
<dbReference type="EMBL" id="PGOL01000462">
    <property type="protein sequence ID" value="PKI70310.1"/>
    <property type="molecule type" value="Genomic_DNA"/>
</dbReference>
<gene>
    <name evidence="1" type="ORF">CRG98_009302</name>
</gene>
<accession>A0A2I0KPP4</accession>
<evidence type="ECO:0000313" key="1">
    <source>
        <dbReference type="EMBL" id="PKI70310.1"/>
    </source>
</evidence>
<comment type="caution">
    <text evidence="1">The sequence shown here is derived from an EMBL/GenBank/DDBJ whole genome shotgun (WGS) entry which is preliminary data.</text>
</comment>
<keyword evidence="2" id="KW-1185">Reference proteome</keyword>
<name>A0A2I0KPP4_PUNGR</name>
<dbReference type="Proteomes" id="UP000233551">
    <property type="component" value="Unassembled WGS sequence"/>
</dbReference>
<sequence length="109" mass="12524">MTIHLLGATHLIDQTIADSSLCRHIPPLNQQIAMGWKLREGTHEKSTPEYGDNNEYFSIKMHHSSWFHNIGYSRCYVGGKVNYFDYCEGDVCQHPILIHQFKQCVSTAI</sequence>